<comment type="cofactor">
    <cofactor evidence="1">
        <name>FAD</name>
        <dbReference type="ChEBI" id="CHEBI:57692"/>
    </cofactor>
</comment>
<dbReference type="HOGENOM" id="CLU_024886_0_0_1"/>
<comment type="similarity">
    <text evidence="2">Belongs to the FAD-binding monooxygenase family.</text>
</comment>
<evidence type="ECO:0000256" key="2">
    <source>
        <dbReference type="ARBA" id="ARBA00010139"/>
    </source>
</evidence>
<dbReference type="Gene3D" id="3.50.50.60">
    <property type="entry name" value="FAD/NAD(P)-binding domain"/>
    <property type="match status" value="1"/>
</dbReference>
<dbReference type="RefSeq" id="XP_013254691.1">
    <property type="nucleotide sequence ID" value="XM_013399237.1"/>
</dbReference>
<dbReference type="OrthoDB" id="66881at2759"/>
<name>A0A072NWW8_9EURO</name>
<keyword evidence="4" id="KW-0274">FAD</keyword>
<keyword evidence="7" id="KW-1185">Reference proteome</keyword>
<dbReference type="InterPro" id="IPR051209">
    <property type="entry name" value="FAD-bind_Monooxygenase_sf"/>
</dbReference>
<dbReference type="Pfam" id="PF00743">
    <property type="entry name" value="FMO-like"/>
    <property type="match status" value="1"/>
</dbReference>
<dbReference type="GO" id="GO:0004499">
    <property type="term" value="F:N,N-dimethylaniline monooxygenase activity"/>
    <property type="evidence" value="ECO:0007669"/>
    <property type="project" value="InterPro"/>
</dbReference>
<accession>A0A072NWW8</accession>
<sequence>MYRFHPSVRWSSGYPSSTEIVDQVTKIWRCYGLEERTKFNNRVTKVYANGKAGWCVNDQSNGMFDGIIAAVGTCGQIKVPNLPGQDHFQGDIVHSSDLDDKEAKDKRILIVGGGASAVEALEWAAKTGAAEINVLSRSDKWIIPRNAVIDILLAFNVFGQETMFSWIPENILRLCFYRDLSDLSPTSKGLFTETPMVNSMVFDLIRERKAHWLRGDISSVEEDGIVFNHRAQGVPKGGPGHERLVKGNMIIMATGYKRPSLGFLPKEVFQDPYQPPNWYIQTFPPGYPSICANNCTYVNAIGTVGNYHIGIYTRLLLMFLVDPLTCPKENLMKRWIDMTSVLKSRAPTGAFDFFTYTELLWWYFFIVLINPFRWKWALFVFCGIEKWFPLSVVECEDSVRFGTGLGKSDDD</sequence>
<evidence type="ECO:0000256" key="5">
    <source>
        <dbReference type="ARBA" id="ARBA00023002"/>
    </source>
</evidence>
<organism evidence="6 7">
    <name type="scientific">Exophiala aquamarina CBS 119918</name>
    <dbReference type="NCBI Taxonomy" id="1182545"/>
    <lineage>
        <taxon>Eukaryota</taxon>
        <taxon>Fungi</taxon>
        <taxon>Dikarya</taxon>
        <taxon>Ascomycota</taxon>
        <taxon>Pezizomycotina</taxon>
        <taxon>Eurotiomycetes</taxon>
        <taxon>Chaetothyriomycetidae</taxon>
        <taxon>Chaetothyriales</taxon>
        <taxon>Herpotrichiellaceae</taxon>
        <taxon>Exophiala</taxon>
    </lineage>
</organism>
<dbReference type="SUPFAM" id="SSF51905">
    <property type="entry name" value="FAD/NAD(P)-binding domain"/>
    <property type="match status" value="1"/>
</dbReference>
<dbReference type="GO" id="GO:0050660">
    <property type="term" value="F:flavin adenine dinucleotide binding"/>
    <property type="evidence" value="ECO:0007669"/>
    <property type="project" value="InterPro"/>
</dbReference>
<dbReference type="EMBL" id="AMGV01000019">
    <property type="protein sequence ID" value="KEF52101.1"/>
    <property type="molecule type" value="Genomic_DNA"/>
</dbReference>
<keyword evidence="3" id="KW-0285">Flavoprotein</keyword>
<dbReference type="InterPro" id="IPR020946">
    <property type="entry name" value="Flavin_mOase-like"/>
</dbReference>
<dbReference type="InterPro" id="IPR036188">
    <property type="entry name" value="FAD/NAD-bd_sf"/>
</dbReference>
<evidence type="ECO:0000256" key="3">
    <source>
        <dbReference type="ARBA" id="ARBA00022630"/>
    </source>
</evidence>
<dbReference type="GO" id="GO:0050661">
    <property type="term" value="F:NADP binding"/>
    <property type="evidence" value="ECO:0007669"/>
    <property type="project" value="InterPro"/>
</dbReference>
<gene>
    <name evidence="6" type="ORF">A1O9_11727</name>
</gene>
<proteinExistence type="inferred from homology"/>
<evidence type="ECO:0000313" key="7">
    <source>
        <dbReference type="Proteomes" id="UP000027920"/>
    </source>
</evidence>
<dbReference type="Proteomes" id="UP000027920">
    <property type="component" value="Unassembled WGS sequence"/>
</dbReference>
<dbReference type="PANTHER" id="PTHR42877:SF4">
    <property type="entry name" value="FAD_NAD(P)-BINDING DOMAIN-CONTAINING PROTEIN-RELATED"/>
    <property type="match status" value="1"/>
</dbReference>
<evidence type="ECO:0000313" key="6">
    <source>
        <dbReference type="EMBL" id="KEF52101.1"/>
    </source>
</evidence>
<reference evidence="6 7" key="1">
    <citation type="submission" date="2013-03" db="EMBL/GenBank/DDBJ databases">
        <title>The Genome Sequence of Exophiala aquamarina CBS 119918.</title>
        <authorList>
            <consortium name="The Broad Institute Genomics Platform"/>
            <person name="Cuomo C."/>
            <person name="de Hoog S."/>
            <person name="Gorbushina A."/>
            <person name="Walker B."/>
            <person name="Young S.K."/>
            <person name="Zeng Q."/>
            <person name="Gargeya S."/>
            <person name="Fitzgerald M."/>
            <person name="Haas B."/>
            <person name="Abouelleil A."/>
            <person name="Allen A.W."/>
            <person name="Alvarado L."/>
            <person name="Arachchi H.M."/>
            <person name="Berlin A.M."/>
            <person name="Chapman S.B."/>
            <person name="Gainer-Dewar J."/>
            <person name="Goldberg J."/>
            <person name="Griggs A."/>
            <person name="Gujja S."/>
            <person name="Hansen M."/>
            <person name="Howarth C."/>
            <person name="Imamovic A."/>
            <person name="Ireland A."/>
            <person name="Larimer J."/>
            <person name="McCowan C."/>
            <person name="Murphy C."/>
            <person name="Pearson M."/>
            <person name="Poon T.W."/>
            <person name="Priest M."/>
            <person name="Roberts A."/>
            <person name="Saif S."/>
            <person name="Shea T."/>
            <person name="Sisk P."/>
            <person name="Sykes S."/>
            <person name="Wortman J."/>
            <person name="Nusbaum C."/>
            <person name="Birren B."/>
        </authorList>
    </citation>
    <scope>NUCLEOTIDE SEQUENCE [LARGE SCALE GENOMIC DNA]</scope>
    <source>
        <strain evidence="6 7">CBS 119918</strain>
    </source>
</reference>
<dbReference type="GeneID" id="25286624"/>
<dbReference type="PANTHER" id="PTHR42877">
    <property type="entry name" value="L-ORNITHINE N(5)-MONOOXYGENASE-RELATED"/>
    <property type="match status" value="1"/>
</dbReference>
<protein>
    <submittedName>
        <fullName evidence="6">Uncharacterized protein</fullName>
    </submittedName>
</protein>
<dbReference type="VEuPathDB" id="FungiDB:A1O9_11727"/>
<evidence type="ECO:0000256" key="1">
    <source>
        <dbReference type="ARBA" id="ARBA00001974"/>
    </source>
</evidence>
<dbReference type="AlphaFoldDB" id="A0A072NWW8"/>
<evidence type="ECO:0000256" key="4">
    <source>
        <dbReference type="ARBA" id="ARBA00022827"/>
    </source>
</evidence>
<comment type="caution">
    <text evidence="6">The sequence shown here is derived from an EMBL/GenBank/DDBJ whole genome shotgun (WGS) entry which is preliminary data.</text>
</comment>
<keyword evidence="5" id="KW-0560">Oxidoreductase</keyword>